<protein>
    <submittedName>
        <fullName evidence="1">Uncharacterized protein</fullName>
    </submittedName>
</protein>
<dbReference type="AlphaFoldDB" id="A0A433JPH1"/>
<dbReference type="RefSeq" id="WP_127051151.1">
    <property type="nucleotide sequence ID" value="NZ_RZGZ01000004.1"/>
</dbReference>
<keyword evidence="2" id="KW-1185">Reference proteome</keyword>
<gene>
    <name evidence="1" type="ORF">ELQ94_14935</name>
</gene>
<proteinExistence type="predicted"/>
<dbReference type="Proteomes" id="UP000274909">
    <property type="component" value="Unassembled WGS sequence"/>
</dbReference>
<organism evidence="1 2">
    <name type="scientific">Labedella endophytica</name>
    <dbReference type="NCBI Taxonomy" id="1523160"/>
    <lineage>
        <taxon>Bacteria</taxon>
        <taxon>Bacillati</taxon>
        <taxon>Actinomycetota</taxon>
        <taxon>Actinomycetes</taxon>
        <taxon>Micrococcales</taxon>
        <taxon>Microbacteriaceae</taxon>
        <taxon>Labedella</taxon>
    </lineage>
</organism>
<dbReference type="EMBL" id="RZGZ01000004">
    <property type="protein sequence ID" value="RUQ98297.1"/>
    <property type="molecule type" value="Genomic_DNA"/>
</dbReference>
<evidence type="ECO:0000313" key="1">
    <source>
        <dbReference type="EMBL" id="RUQ98297.1"/>
    </source>
</evidence>
<accession>A0A433JPH1</accession>
<reference evidence="1 2" key="1">
    <citation type="submission" date="2018-12" db="EMBL/GenBank/DDBJ databases">
        <authorList>
            <person name="Li F."/>
        </authorList>
    </citation>
    <scope>NUCLEOTIDE SEQUENCE [LARGE SCALE GENOMIC DNA]</scope>
    <source>
        <strain evidence="1 2">EGI 6500705</strain>
    </source>
</reference>
<dbReference type="OrthoDB" id="5119511at2"/>
<sequence length="134" mass="14300">MKTIHYNQSRFETADAIARAVLVYAEALATRQRFAVVDIPTVTRTGVEIAHLLIGPGIPIAYTPALDDPVLGDIPRDEFAGDAAAAVPIGLGELDVRRAVRALTEGTMRVRVRIAATPLDGETLLEEPTDLGAV</sequence>
<evidence type="ECO:0000313" key="2">
    <source>
        <dbReference type="Proteomes" id="UP000274909"/>
    </source>
</evidence>
<name>A0A433JPH1_9MICO</name>
<comment type="caution">
    <text evidence="1">The sequence shown here is derived from an EMBL/GenBank/DDBJ whole genome shotgun (WGS) entry which is preliminary data.</text>
</comment>